<proteinExistence type="predicted"/>
<dbReference type="VEuPathDB" id="FungiDB:PITG_00753"/>
<dbReference type="InParanoid" id="D0MRL7"/>
<dbReference type="HOGENOM" id="CLU_2908912_0_0_1"/>
<dbReference type="EMBL" id="DS028118">
    <property type="protein sequence ID" value="EEY58136.1"/>
    <property type="molecule type" value="Genomic_DNA"/>
</dbReference>
<dbReference type="Proteomes" id="UP000006643">
    <property type="component" value="Unassembled WGS sequence"/>
</dbReference>
<dbReference type="KEGG" id="pif:PITG_00753"/>
<organism evidence="1 2">
    <name type="scientific">Phytophthora infestans (strain T30-4)</name>
    <name type="common">Potato late blight agent</name>
    <dbReference type="NCBI Taxonomy" id="403677"/>
    <lineage>
        <taxon>Eukaryota</taxon>
        <taxon>Sar</taxon>
        <taxon>Stramenopiles</taxon>
        <taxon>Oomycota</taxon>
        <taxon>Peronosporomycetes</taxon>
        <taxon>Peronosporales</taxon>
        <taxon>Peronosporaceae</taxon>
        <taxon>Phytophthora</taxon>
    </lineage>
</organism>
<reference evidence="2" key="1">
    <citation type="journal article" date="2009" name="Nature">
        <title>Genome sequence and analysis of the Irish potato famine pathogen Phytophthora infestans.</title>
        <authorList>
            <consortium name="The Broad Institute Genome Sequencing Platform"/>
            <person name="Haas B.J."/>
            <person name="Kamoun S."/>
            <person name="Zody M.C."/>
            <person name="Jiang R.H."/>
            <person name="Handsaker R.E."/>
            <person name="Cano L.M."/>
            <person name="Grabherr M."/>
            <person name="Kodira C.D."/>
            <person name="Raffaele S."/>
            <person name="Torto-Alalibo T."/>
            <person name="Bozkurt T.O."/>
            <person name="Ah-Fong A.M."/>
            <person name="Alvarado L."/>
            <person name="Anderson V.L."/>
            <person name="Armstrong M.R."/>
            <person name="Avrova A."/>
            <person name="Baxter L."/>
            <person name="Beynon J."/>
            <person name="Boevink P.C."/>
            <person name="Bollmann S.R."/>
            <person name="Bos J.I."/>
            <person name="Bulone V."/>
            <person name="Cai G."/>
            <person name="Cakir C."/>
            <person name="Carrington J.C."/>
            <person name="Chawner M."/>
            <person name="Conti L."/>
            <person name="Costanzo S."/>
            <person name="Ewan R."/>
            <person name="Fahlgren N."/>
            <person name="Fischbach M.A."/>
            <person name="Fugelstad J."/>
            <person name="Gilroy E.M."/>
            <person name="Gnerre S."/>
            <person name="Green P.J."/>
            <person name="Grenville-Briggs L.J."/>
            <person name="Griffith J."/>
            <person name="Grunwald N.J."/>
            <person name="Horn K."/>
            <person name="Horner N.R."/>
            <person name="Hu C.H."/>
            <person name="Huitema E."/>
            <person name="Jeong D.H."/>
            <person name="Jones A.M."/>
            <person name="Jones J.D."/>
            <person name="Jones R.W."/>
            <person name="Karlsson E.K."/>
            <person name="Kunjeti S.G."/>
            <person name="Lamour K."/>
            <person name="Liu Z."/>
            <person name="Ma L."/>
            <person name="Maclean D."/>
            <person name="Chibucos M.C."/>
            <person name="McDonald H."/>
            <person name="McWalters J."/>
            <person name="Meijer H.J."/>
            <person name="Morgan W."/>
            <person name="Morris P.F."/>
            <person name="Munro C.A."/>
            <person name="O'Neill K."/>
            <person name="Ospina-Giraldo M."/>
            <person name="Pinzon A."/>
            <person name="Pritchard L."/>
            <person name="Ramsahoye B."/>
            <person name="Ren Q."/>
            <person name="Restrepo S."/>
            <person name="Roy S."/>
            <person name="Sadanandom A."/>
            <person name="Savidor A."/>
            <person name="Schornack S."/>
            <person name="Schwartz D.C."/>
            <person name="Schumann U.D."/>
            <person name="Schwessinger B."/>
            <person name="Seyer L."/>
            <person name="Sharpe T."/>
            <person name="Silvar C."/>
            <person name="Song J."/>
            <person name="Studholme D.J."/>
            <person name="Sykes S."/>
            <person name="Thines M."/>
            <person name="van de Vondervoort P.J."/>
            <person name="Phuntumart V."/>
            <person name="Wawra S."/>
            <person name="Weide R."/>
            <person name="Win J."/>
            <person name="Young C."/>
            <person name="Zhou S."/>
            <person name="Fry W."/>
            <person name="Meyers B.C."/>
            <person name="van West P."/>
            <person name="Ristaino J."/>
            <person name="Govers F."/>
            <person name="Birch P.R."/>
            <person name="Whisson S.C."/>
            <person name="Judelson H.S."/>
            <person name="Nusbaum C."/>
        </authorList>
    </citation>
    <scope>NUCLEOTIDE SEQUENCE [LARGE SCALE GENOMIC DNA]</scope>
    <source>
        <strain evidence="2">T30-4</strain>
    </source>
</reference>
<keyword evidence="2" id="KW-1185">Reference proteome</keyword>
<evidence type="ECO:0000313" key="1">
    <source>
        <dbReference type="EMBL" id="EEY58136.1"/>
    </source>
</evidence>
<dbReference type="GeneID" id="9472552"/>
<sequence length="62" mass="6848">MGTSVFVSTLSKAAKTNHALGWPWKWNLRSTRCSSCPPVKKPSGYPLGYCGDMMLAVIRSSW</sequence>
<dbReference type="RefSeq" id="XP_002909322.1">
    <property type="nucleotide sequence ID" value="XM_002909276.1"/>
</dbReference>
<protein>
    <submittedName>
        <fullName evidence="1">Uncharacterized protein</fullName>
    </submittedName>
</protein>
<gene>
    <name evidence="1" type="ORF">PITG_00753</name>
</gene>
<evidence type="ECO:0000313" key="2">
    <source>
        <dbReference type="Proteomes" id="UP000006643"/>
    </source>
</evidence>
<dbReference type="AlphaFoldDB" id="D0MRL7"/>
<name>D0MRL7_PHYIT</name>
<accession>D0MRL7</accession>